<dbReference type="PANTHER" id="PTHR44117">
    <property type="entry name" value="INTRAFLAGELLAR TRANSPORT PROTEIN 88 HOMOLOG"/>
    <property type="match status" value="1"/>
</dbReference>
<feature type="transmembrane region" description="Helical" evidence="1">
    <location>
        <begin position="135"/>
        <end position="167"/>
    </location>
</feature>
<dbReference type="GO" id="GO:0005814">
    <property type="term" value="C:centriole"/>
    <property type="evidence" value="ECO:0007669"/>
    <property type="project" value="TreeGrafter"/>
</dbReference>
<dbReference type="PANTHER" id="PTHR44117:SF1">
    <property type="entry name" value="INTRAFLAGELLAR TRANSPORT PROTEIN 88 HOMOLOG"/>
    <property type="match status" value="1"/>
</dbReference>
<sequence>MDDRYEGFNDYDHAYDVQKGLMSHLDIMSAATPVSRANSVISSHRSTGTTANVMLRSSISSRRGVEPSVPMTAVRSAGYSSASRGTSFNPLKMSMAEKAPKISNEEKCRQLEQKVNELLKESIFAWEKGDMKQVICCYCIIIIIIIIIIVIFINIVIITTIIFFIIIL</sequence>
<dbReference type="GO" id="GO:0042073">
    <property type="term" value="P:intraciliary transport"/>
    <property type="evidence" value="ECO:0007669"/>
    <property type="project" value="TreeGrafter"/>
</dbReference>
<keyword evidence="1" id="KW-0812">Transmembrane</keyword>
<protein>
    <submittedName>
        <fullName evidence="3">ELKS/RAB6-interacting/CAST family member 2</fullName>
    </submittedName>
</protein>
<dbReference type="GO" id="GO:1905515">
    <property type="term" value="P:non-motile cilium assembly"/>
    <property type="evidence" value="ECO:0007669"/>
    <property type="project" value="TreeGrafter"/>
</dbReference>
<evidence type="ECO:0000256" key="1">
    <source>
        <dbReference type="SAM" id="Phobius"/>
    </source>
</evidence>
<dbReference type="AlphaFoldDB" id="A0A0R3RLT3"/>
<accession>A0A0R3RLT3</accession>
<dbReference type="WBParaSite" id="EEL_0000244201-mRNA-1">
    <property type="protein sequence ID" value="EEL_0000244201-mRNA-1"/>
    <property type="gene ID" value="EEL_0000244201"/>
</dbReference>
<name>A0A0R3RLT3_9BILA</name>
<keyword evidence="1" id="KW-0472">Membrane</keyword>
<dbReference type="STRING" id="1147741.A0A0R3RLT3"/>
<keyword evidence="2" id="KW-1185">Reference proteome</keyword>
<dbReference type="GO" id="GO:0097546">
    <property type="term" value="C:ciliary base"/>
    <property type="evidence" value="ECO:0007669"/>
    <property type="project" value="TreeGrafter"/>
</dbReference>
<proteinExistence type="predicted"/>
<dbReference type="Proteomes" id="UP000050640">
    <property type="component" value="Unplaced"/>
</dbReference>
<evidence type="ECO:0000313" key="2">
    <source>
        <dbReference type="Proteomes" id="UP000050640"/>
    </source>
</evidence>
<evidence type="ECO:0000313" key="3">
    <source>
        <dbReference type="WBParaSite" id="EEL_0000244201-mRNA-1"/>
    </source>
</evidence>
<dbReference type="GO" id="GO:0036064">
    <property type="term" value="C:ciliary basal body"/>
    <property type="evidence" value="ECO:0007669"/>
    <property type="project" value="TreeGrafter"/>
</dbReference>
<organism evidence="2 3">
    <name type="scientific">Elaeophora elaphi</name>
    <dbReference type="NCBI Taxonomy" id="1147741"/>
    <lineage>
        <taxon>Eukaryota</taxon>
        <taxon>Metazoa</taxon>
        <taxon>Ecdysozoa</taxon>
        <taxon>Nematoda</taxon>
        <taxon>Chromadorea</taxon>
        <taxon>Rhabditida</taxon>
        <taxon>Spirurina</taxon>
        <taxon>Spiruromorpha</taxon>
        <taxon>Filarioidea</taxon>
        <taxon>Onchocercidae</taxon>
        <taxon>Elaeophora</taxon>
    </lineage>
</organism>
<keyword evidence="1" id="KW-1133">Transmembrane helix</keyword>
<dbReference type="GO" id="GO:0097730">
    <property type="term" value="C:non-motile cilium"/>
    <property type="evidence" value="ECO:0007669"/>
    <property type="project" value="TreeGrafter"/>
</dbReference>
<dbReference type="GO" id="GO:0019894">
    <property type="term" value="F:kinesin binding"/>
    <property type="evidence" value="ECO:0007669"/>
    <property type="project" value="TreeGrafter"/>
</dbReference>
<reference evidence="3" key="1">
    <citation type="submission" date="2017-02" db="UniProtKB">
        <authorList>
            <consortium name="WormBaseParasite"/>
        </authorList>
    </citation>
    <scope>IDENTIFICATION</scope>
</reference>